<accession>A0AAV6MXS0</accession>
<gene>
    <name evidence="1" type="ORF">SDJN03_16646</name>
</gene>
<proteinExistence type="predicted"/>
<evidence type="ECO:0000313" key="1">
    <source>
        <dbReference type="EMBL" id="KAG6588081.1"/>
    </source>
</evidence>
<dbReference type="EMBL" id="JAGKQH010000011">
    <property type="protein sequence ID" value="KAG6588081.1"/>
    <property type="molecule type" value="Genomic_DNA"/>
</dbReference>
<feature type="non-terminal residue" evidence="1">
    <location>
        <position position="1"/>
    </location>
</feature>
<protein>
    <submittedName>
        <fullName evidence="1">Uncharacterized protein</fullName>
    </submittedName>
</protein>
<name>A0AAV6MXS0_9ROSI</name>
<reference evidence="1 2" key="1">
    <citation type="journal article" date="2021" name="Hortic Res">
        <title>The domestication of Cucurbita argyrosperma as revealed by the genome of its wild relative.</title>
        <authorList>
            <person name="Barrera-Redondo J."/>
            <person name="Sanchez-de la Vega G."/>
            <person name="Aguirre-Liguori J.A."/>
            <person name="Castellanos-Morales G."/>
            <person name="Gutierrez-Guerrero Y.T."/>
            <person name="Aguirre-Dugua X."/>
            <person name="Aguirre-Planter E."/>
            <person name="Tenaillon M.I."/>
            <person name="Lira-Saade R."/>
            <person name="Eguiarte L.E."/>
        </authorList>
    </citation>
    <scope>NUCLEOTIDE SEQUENCE [LARGE SCALE GENOMIC DNA]</scope>
    <source>
        <strain evidence="1">JBR-2021</strain>
    </source>
</reference>
<comment type="caution">
    <text evidence="1">The sequence shown here is derived from an EMBL/GenBank/DDBJ whole genome shotgun (WGS) entry which is preliminary data.</text>
</comment>
<keyword evidence="2" id="KW-1185">Reference proteome</keyword>
<evidence type="ECO:0000313" key="2">
    <source>
        <dbReference type="Proteomes" id="UP000685013"/>
    </source>
</evidence>
<sequence length="390" mass="44093">MAYPLPSTPIFSPSSSTFISQEEFNLFHKIDRQLYTILTINIGRDPIEALQIMAFWLWLERAGFRNTVFRMLQLPLNFINDLANEAVAALACIASDNTPPSSDDRSNNIPLTQIFMTKEISLQILYANRTAAVEGVAKIQNEVCFRAMTDIMITAINQRQLAAAAAAAPLPSQPPSFHIAVDSRDWVPPDERAVFVTFSKGYPVNEREVREFFTVNYGDCIQMFQMQEVKPNEQALFARIVFWSAATINDVLQGQPKMKYTINGKHIWARKFIPKPPLAPSLPRLRLPIDSLWIPYQVARIFGKMFAVSIWCPRHCKSPSNYDLCFTVQMISSQACAEAITSERALEIIFEPIRQDTHLQSVKSLFQLVGDSKIEASRSLDSESDSVPNH</sequence>
<dbReference type="Proteomes" id="UP000685013">
    <property type="component" value="Chromosome 11"/>
</dbReference>
<organism evidence="1 2">
    <name type="scientific">Cucurbita argyrosperma subsp. sororia</name>
    <dbReference type="NCBI Taxonomy" id="37648"/>
    <lineage>
        <taxon>Eukaryota</taxon>
        <taxon>Viridiplantae</taxon>
        <taxon>Streptophyta</taxon>
        <taxon>Embryophyta</taxon>
        <taxon>Tracheophyta</taxon>
        <taxon>Spermatophyta</taxon>
        <taxon>Magnoliopsida</taxon>
        <taxon>eudicotyledons</taxon>
        <taxon>Gunneridae</taxon>
        <taxon>Pentapetalae</taxon>
        <taxon>rosids</taxon>
        <taxon>fabids</taxon>
        <taxon>Cucurbitales</taxon>
        <taxon>Cucurbitaceae</taxon>
        <taxon>Cucurbiteae</taxon>
        <taxon>Cucurbita</taxon>
    </lineage>
</organism>
<dbReference type="PANTHER" id="PTHR33527:SF14">
    <property type="entry name" value="OS07G0274300 PROTEIN"/>
    <property type="match status" value="1"/>
</dbReference>
<dbReference type="PANTHER" id="PTHR33527">
    <property type="entry name" value="OS07G0274300 PROTEIN"/>
    <property type="match status" value="1"/>
</dbReference>
<dbReference type="AlphaFoldDB" id="A0AAV6MXS0"/>